<feature type="domain" description="HAMP" evidence="6">
    <location>
        <begin position="347"/>
        <end position="400"/>
    </location>
</feature>
<dbReference type="Gene3D" id="3.30.70.270">
    <property type="match status" value="1"/>
</dbReference>
<evidence type="ECO:0000313" key="9">
    <source>
        <dbReference type="Proteomes" id="UP000183417"/>
    </source>
</evidence>
<feature type="domain" description="GGDEF" evidence="7">
    <location>
        <begin position="454"/>
        <end position="583"/>
    </location>
</feature>
<dbReference type="Proteomes" id="UP000183417">
    <property type="component" value="Unassembled WGS sequence"/>
</dbReference>
<dbReference type="GO" id="GO:0052621">
    <property type="term" value="F:diguanylate cyclase activity"/>
    <property type="evidence" value="ECO:0007669"/>
    <property type="project" value="UniProtKB-EC"/>
</dbReference>
<comment type="catalytic activity">
    <reaction evidence="2">
        <text>2 GTP = 3',3'-c-di-GMP + 2 diphosphate</text>
        <dbReference type="Rhea" id="RHEA:24898"/>
        <dbReference type="ChEBI" id="CHEBI:33019"/>
        <dbReference type="ChEBI" id="CHEBI:37565"/>
        <dbReference type="ChEBI" id="CHEBI:58805"/>
        <dbReference type="EC" id="2.7.7.65"/>
    </reaction>
</comment>
<evidence type="ECO:0000256" key="5">
    <source>
        <dbReference type="SAM" id="Phobius"/>
    </source>
</evidence>
<keyword evidence="3" id="KW-0175">Coiled coil</keyword>
<dbReference type="PROSITE" id="PS50885">
    <property type="entry name" value="HAMP"/>
    <property type="match status" value="1"/>
</dbReference>
<proteinExistence type="predicted"/>
<evidence type="ECO:0000259" key="7">
    <source>
        <dbReference type="PROSITE" id="PS50887"/>
    </source>
</evidence>
<dbReference type="GO" id="GO:0016020">
    <property type="term" value="C:membrane"/>
    <property type="evidence" value="ECO:0007669"/>
    <property type="project" value="InterPro"/>
</dbReference>
<dbReference type="EMBL" id="FNPE01000007">
    <property type="protein sequence ID" value="SDY72528.1"/>
    <property type="molecule type" value="Genomic_DNA"/>
</dbReference>
<dbReference type="GO" id="GO:0007165">
    <property type="term" value="P:signal transduction"/>
    <property type="evidence" value="ECO:0007669"/>
    <property type="project" value="InterPro"/>
</dbReference>
<dbReference type="SMART" id="SM00267">
    <property type="entry name" value="GGDEF"/>
    <property type="match status" value="1"/>
</dbReference>
<dbReference type="PROSITE" id="PS50887">
    <property type="entry name" value="GGDEF"/>
    <property type="match status" value="1"/>
</dbReference>
<evidence type="ECO:0000259" key="6">
    <source>
        <dbReference type="PROSITE" id="PS50885"/>
    </source>
</evidence>
<sequence>MNELSPPDSPAPPPSTEPGRWQRLGLRTQLALVFGSLLVGVTVLMSLAFGELLRWRMEREVSASLHAMASNAARQLSEGLFSRAHTVEVLAASPELWVQGLDSPGVGALLNRARSLTPSNLWIGVADAEGTVRSATDQLLVGHDVSDRPWFEPGLQRVHVGDVRASSPRMAALLAPPADGAPRRFMDFAAPIRVGGLTQGVLCMHSSWEWVRETMQTLQQADSGDRQIGLFIFDRHGKIIHAPGDSLEPLQALDQRLPVAHTVSADTSDATLLPVQVARWKDSPQSFLTATVPLQAHNRVTAMGWHIVARQPHDNAYAPARQAMHQVLAGGLAAALVAAVIAWLVARRLSQDLKRLARAANGIDGSGAAPDIPQLHSSREVHRLSQALRGSIAQLRSANEAMERQVRERTLQLQQANAELEHQARSDPLTGLLNRRGFDFQLDFAMALARRSGRPLSVLVIDVDHFKRINDQHGHDMGDAVLRTLARAFRMRLRESDVLARMGGEEFLALLPDTTADTAVAIAEQLRELLASTPMAHGEPVTASVGVATLRGTTDTAAAMLRRGDEALYEAKGAGRNNVQLQR</sequence>
<dbReference type="Gene3D" id="3.30.450.20">
    <property type="entry name" value="PAS domain"/>
    <property type="match status" value="1"/>
</dbReference>
<dbReference type="PANTHER" id="PTHR45138">
    <property type="entry name" value="REGULATORY COMPONENTS OF SENSORY TRANSDUCTION SYSTEM"/>
    <property type="match status" value="1"/>
</dbReference>
<dbReference type="Gene3D" id="6.10.340.10">
    <property type="match status" value="1"/>
</dbReference>
<dbReference type="GeneID" id="94694217"/>
<protein>
    <recommendedName>
        <fullName evidence="1">diguanylate cyclase</fullName>
        <ecNumber evidence="1">2.7.7.65</ecNumber>
    </recommendedName>
</protein>
<feature type="transmembrane region" description="Helical" evidence="5">
    <location>
        <begin position="30"/>
        <end position="49"/>
    </location>
</feature>
<reference evidence="8 9" key="1">
    <citation type="submission" date="2016-10" db="EMBL/GenBank/DDBJ databases">
        <authorList>
            <person name="de Groot N.N."/>
        </authorList>
    </citation>
    <scope>NUCLEOTIDE SEQUENCE [LARGE SCALE GENOMIC DNA]</scope>
    <source>
        <strain evidence="8 9">LMG 24775</strain>
    </source>
</reference>
<keyword evidence="5" id="KW-0812">Transmembrane</keyword>
<evidence type="ECO:0000256" key="1">
    <source>
        <dbReference type="ARBA" id="ARBA00012528"/>
    </source>
</evidence>
<keyword evidence="5" id="KW-1133">Transmembrane helix</keyword>
<dbReference type="SUPFAM" id="SSF55073">
    <property type="entry name" value="Nucleotide cyclase"/>
    <property type="match status" value="1"/>
</dbReference>
<accession>A0A1H3M8D0</accession>
<dbReference type="InterPro" id="IPR003660">
    <property type="entry name" value="HAMP_dom"/>
</dbReference>
<organism evidence="8 9">
    <name type="scientific">Delftia lacustris</name>
    <dbReference type="NCBI Taxonomy" id="558537"/>
    <lineage>
        <taxon>Bacteria</taxon>
        <taxon>Pseudomonadati</taxon>
        <taxon>Pseudomonadota</taxon>
        <taxon>Betaproteobacteria</taxon>
        <taxon>Burkholderiales</taxon>
        <taxon>Comamonadaceae</taxon>
        <taxon>Delftia</taxon>
    </lineage>
</organism>
<evidence type="ECO:0000313" key="8">
    <source>
        <dbReference type="EMBL" id="SDY72528.1"/>
    </source>
</evidence>
<keyword evidence="5" id="KW-0472">Membrane</keyword>
<gene>
    <name evidence="8" type="ORF">SAMN05421547_107151</name>
</gene>
<dbReference type="RefSeq" id="WP_074921612.1">
    <property type="nucleotide sequence ID" value="NZ_CP141274.1"/>
</dbReference>
<name>A0A1H3M8D0_9BURK</name>
<dbReference type="Pfam" id="PF00990">
    <property type="entry name" value="GGDEF"/>
    <property type="match status" value="1"/>
</dbReference>
<dbReference type="FunFam" id="3.30.70.270:FF:000001">
    <property type="entry name" value="Diguanylate cyclase domain protein"/>
    <property type="match status" value="1"/>
</dbReference>
<dbReference type="CDD" id="cd01949">
    <property type="entry name" value="GGDEF"/>
    <property type="match status" value="1"/>
</dbReference>
<dbReference type="InterPro" id="IPR029787">
    <property type="entry name" value="Nucleotide_cyclase"/>
</dbReference>
<dbReference type="InterPro" id="IPR050469">
    <property type="entry name" value="Diguanylate_Cyclase"/>
</dbReference>
<dbReference type="InterPro" id="IPR000160">
    <property type="entry name" value="GGDEF_dom"/>
</dbReference>
<dbReference type="PANTHER" id="PTHR45138:SF9">
    <property type="entry name" value="DIGUANYLATE CYCLASE DGCM-RELATED"/>
    <property type="match status" value="1"/>
</dbReference>
<evidence type="ECO:0000256" key="4">
    <source>
        <dbReference type="SAM" id="MobiDB-lite"/>
    </source>
</evidence>
<dbReference type="AlphaFoldDB" id="A0A1H3M8D0"/>
<dbReference type="EC" id="2.7.7.65" evidence="1"/>
<dbReference type="InterPro" id="IPR043128">
    <property type="entry name" value="Rev_trsase/Diguanyl_cyclase"/>
</dbReference>
<feature type="coiled-coil region" evidence="3">
    <location>
        <begin position="385"/>
        <end position="419"/>
    </location>
</feature>
<feature type="compositionally biased region" description="Pro residues" evidence="4">
    <location>
        <begin position="7"/>
        <end position="16"/>
    </location>
</feature>
<evidence type="ECO:0000256" key="2">
    <source>
        <dbReference type="ARBA" id="ARBA00034247"/>
    </source>
</evidence>
<dbReference type="NCBIfam" id="TIGR00254">
    <property type="entry name" value="GGDEF"/>
    <property type="match status" value="1"/>
</dbReference>
<feature type="region of interest" description="Disordered" evidence="4">
    <location>
        <begin position="1"/>
        <end position="20"/>
    </location>
</feature>
<feature type="transmembrane region" description="Helical" evidence="5">
    <location>
        <begin position="327"/>
        <end position="346"/>
    </location>
</feature>
<evidence type="ECO:0000256" key="3">
    <source>
        <dbReference type="SAM" id="Coils"/>
    </source>
</evidence>